<feature type="compositionally biased region" description="Polar residues" evidence="1">
    <location>
        <begin position="450"/>
        <end position="465"/>
    </location>
</feature>
<dbReference type="PROSITE" id="PS50006">
    <property type="entry name" value="FHA_DOMAIN"/>
    <property type="match status" value="1"/>
</dbReference>
<feature type="compositionally biased region" description="Acidic residues" evidence="1">
    <location>
        <begin position="90"/>
        <end position="100"/>
    </location>
</feature>
<organism evidence="3 4">
    <name type="scientific">Saccharomycopsis crataegensis</name>
    <dbReference type="NCBI Taxonomy" id="43959"/>
    <lineage>
        <taxon>Eukaryota</taxon>
        <taxon>Fungi</taxon>
        <taxon>Dikarya</taxon>
        <taxon>Ascomycota</taxon>
        <taxon>Saccharomycotina</taxon>
        <taxon>Saccharomycetes</taxon>
        <taxon>Saccharomycopsidaceae</taxon>
        <taxon>Saccharomycopsis</taxon>
    </lineage>
</organism>
<name>A0AAV5QHC6_9ASCO</name>
<gene>
    <name evidence="3" type="ORF">DASC09_015030</name>
</gene>
<feature type="compositionally biased region" description="Basic and acidic residues" evidence="1">
    <location>
        <begin position="519"/>
        <end position="531"/>
    </location>
</feature>
<dbReference type="InterPro" id="IPR000253">
    <property type="entry name" value="FHA_dom"/>
</dbReference>
<evidence type="ECO:0000313" key="3">
    <source>
        <dbReference type="EMBL" id="GMM34178.1"/>
    </source>
</evidence>
<feature type="region of interest" description="Disordered" evidence="1">
    <location>
        <begin position="386"/>
        <end position="441"/>
    </location>
</feature>
<feature type="domain" description="FHA" evidence="2">
    <location>
        <begin position="176"/>
        <end position="223"/>
    </location>
</feature>
<dbReference type="Proteomes" id="UP001360560">
    <property type="component" value="Unassembled WGS sequence"/>
</dbReference>
<feature type="compositionally biased region" description="Basic and acidic residues" evidence="1">
    <location>
        <begin position="80"/>
        <end position="89"/>
    </location>
</feature>
<dbReference type="Gene3D" id="2.60.200.20">
    <property type="match status" value="1"/>
</dbReference>
<sequence length="678" mass="76918">MSQAAFPPSSPLYYEEHSDFESDNIFIADDASSTKPQNTFNIKSKLYNKSVQFAKEDDFDGYPTPNPSSSIGGLGSSSPIHEDNLRVDSSEDDEDDEGEEEQKALDLQQEKEFQNKLEESGPRMVQFTQPLDASYHTIEDDEYVDVADEAKKLKKTRISSKKKIKKIKIPYDGQEVTFGRSKMCDVVVSDTLNLASRKHASVHFDRHDNVLVFECFGVNSMEVYIPYGATVKRLGGDDRYELIPKDTAQYRKLQDKRYEELVALGLTKFPRSLVYPDGGVRIMILSNEALRVPKSSVVMDIRGASCIIEVGDEHDPDMTDEEDIHKFKALTGNVILYKVGDVVDSKEPSLNPATQIDRVEKIMGSIPQSAEKKPPVKLQAHDVVSARSENDQKNMSTSSDMKVPESSLVLKSSEDSLPKKPILNDGIQSKKPKSGIFNNNSSNQLASPLKFSSHSKLNSSRSTVSLDKIKQMMKVNEEEDKHEQKYERIQEEKLIENKDKENDNKLQSKKRPRPHNPHKQKDSEEKDTKKQKIHYDYQDPKTLIDAVNSDEAKKQQLLAEVSDLKDIKKVLINHLAFSRIASTPLTQLRGISKKVEFLGKKTVRLVLSDVKCVGVIYRKGKDAAGKPLDEEYYYDIEKDDDDDRVQLVNSLKGGSSLRSCRKTHKQYYWKRPPPLPRY</sequence>
<evidence type="ECO:0000259" key="2">
    <source>
        <dbReference type="PROSITE" id="PS50006"/>
    </source>
</evidence>
<comment type="caution">
    <text evidence="3">The sequence shown here is derived from an EMBL/GenBank/DDBJ whole genome shotgun (WGS) entry which is preliminary data.</text>
</comment>
<keyword evidence="4" id="KW-1185">Reference proteome</keyword>
<dbReference type="AlphaFoldDB" id="A0AAV5QHC6"/>
<dbReference type="RefSeq" id="XP_064851178.1">
    <property type="nucleotide sequence ID" value="XM_064995106.1"/>
</dbReference>
<reference evidence="3 4" key="1">
    <citation type="journal article" date="2023" name="Elife">
        <title>Identification of key yeast species and microbe-microbe interactions impacting larval growth of Drosophila in the wild.</title>
        <authorList>
            <person name="Mure A."/>
            <person name="Sugiura Y."/>
            <person name="Maeda R."/>
            <person name="Honda K."/>
            <person name="Sakurai N."/>
            <person name="Takahashi Y."/>
            <person name="Watada M."/>
            <person name="Katoh T."/>
            <person name="Gotoh A."/>
            <person name="Gotoh Y."/>
            <person name="Taniguchi I."/>
            <person name="Nakamura K."/>
            <person name="Hayashi T."/>
            <person name="Katayama T."/>
            <person name="Uemura T."/>
            <person name="Hattori Y."/>
        </authorList>
    </citation>
    <scope>NUCLEOTIDE SEQUENCE [LARGE SCALE GENOMIC DNA]</scope>
    <source>
        <strain evidence="3 4">SC-9</strain>
    </source>
</reference>
<feature type="region of interest" description="Disordered" evidence="1">
    <location>
        <begin position="56"/>
        <end position="108"/>
    </location>
</feature>
<evidence type="ECO:0000313" key="4">
    <source>
        <dbReference type="Proteomes" id="UP001360560"/>
    </source>
</evidence>
<feature type="compositionally biased region" description="Basic residues" evidence="1">
    <location>
        <begin position="507"/>
        <end position="518"/>
    </location>
</feature>
<protein>
    <submittedName>
        <fullName evidence="3">Tos4 protein</fullName>
    </submittedName>
</protein>
<dbReference type="EMBL" id="BTFZ01000002">
    <property type="protein sequence ID" value="GMM34178.1"/>
    <property type="molecule type" value="Genomic_DNA"/>
</dbReference>
<dbReference type="InterPro" id="IPR008984">
    <property type="entry name" value="SMAD_FHA_dom_sf"/>
</dbReference>
<accession>A0AAV5QHC6</accession>
<feature type="region of interest" description="Disordered" evidence="1">
    <location>
        <begin position="475"/>
        <end position="531"/>
    </location>
</feature>
<feature type="region of interest" description="Disordered" evidence="1">
    <location>
        <begin position="450"/>
        <end position="469"/>
    </location>
</feature>
<dbReference type="SUPFAM" id="SSF49879">
    <property type="entry name" value="SMAD/FHA domain"/>
    <property type="match status" value="1"/>
</dbReference>
<evidence type="ECO:0000256" key="1">
    <source>
        <dbReference type="SAM" id="MobiDB-lite"/>
    </source>
</evidence>
<proteinExistence type="predicted"/>
<dbReference type="GeneID" id="90072157"/>
<feature type="compositionally biased region" description="Basic and acidic residues" evidence="1">
    <location>
        <begin position="475"/>
        <end position="506"/>
    </location>
</feature>